<dbReference type="GO" id="GO:0043235">
    <property type="term" value="C:receptor complex"/>
    <property type="evidence" value="ECO:0007669"/>
    <property type="project" value="TreeGrafter"/>
</dbReference>
<evidence type="ECO:0000256" key="22">
    <source>
        <dbReference type="SAM" id="MobiDB-lite"/>
    </source>
</evidence>
<keyword evidence="4" id="KW-0597">Phosphoprotein</keyword>
<dbReference type="GO" id="GO:0006909">
    <property type="term" value="P:phagocytosis"/>
    <property type="evidence" value="ECO:0007669"/>
    <property type="project" value="TreeGrafter"/>
</dbReference>
<evidence type="ECO:0000256" key="6">
    <source>
        <dbReference type="ARBA" id="ARBA00022692"/>
    </source>
</evidence>
<feature type="binding site" evidence="21">
    <location>
        <position position="1161"/>
    </location>
    <ligand>
        <name>ATP</name>
        <dbReference type="ChEBI" id="CHEBI:30616"/>
    </ligand>
</feature>
<feature type="region of interest" description="Disordered" evidence="22">
    <location>
        <begin position="1412"/>
        <end position="1446"/>
    </location>
</feature>
<dbReference type="SMART" id="SM00423">
    <property type="entry name" value="PSI"/>
    <property type="match status" value="1"/>
</dbReference>
<evidence type="ECO:0000256" key="17">
    <source>
        <dbReference type="ARBA" id="ARBA00023170"/>
    </source>
</evidence>
<dbReference type="PANTHER" id="PTHR24416">
    <property type="entry name" value="TYROSINE-PROTEIN KINASE RECEPTOR"/>
    <property type="match status" value="1"/>
</dbReference>
<evidence type="ECO:0000256" key="23">
    <source>
        <dbReference type="SAM" id="Phobius"/>
    </source>
</evidence>
<dbReference type="SMART" id="SM00429">
    <property type="entry name" value="IPT"/>
    <property type="match status" value="3"/>
</dbReference>
<comment type="similarity">
    <text evidence="2">Belongs to the plexin family.</text>
</comment>
<comment type="subcellular location">
    <subcellularLocation>
        <location evidence="1">Membrane</location>
        <topology evidence="1">Single-pass type I membrane protein</topology>
    </subcellularLocation>
</comment>
<feature type="non-terminal residue" evidence="27">
    <location>
        <position position="1446"/>
    </location>
</feature>
<dbReference type="InterPro" id="IPR050122">
    <property type="entry name" value="RTK"/>
</dbReference>
<feature type="region of interest" description="Disordered" evidence="22">
    <location>
        <begin position="1067"/>
        <end position="1093"/>
    </location>
</feature>
<dbReference type="SUPFAM" id="SSF56112">
    <property type="entry name" value="Protein kinase-like (PK-like)"/>
    <property type="match status" value="1"/>
</dbReference>
<keyword evidence="17" id="KW-0675">Receptor</keyword>
<dbReference type="GO" id="GO:0005524">
    <property type="term" value="F:ATP binding"/>
    <property type="evidence" value="ECO:0007669"/>
    <property type="project" value="UniProtKB-UniRule"/>
</dbReference>
<evidence type="ECO:0000313" key="28">
    <source>
        <dbReference type="Proteomes" id="UP000550660"/>
    </source>
</evidence>
<dbReference type="Gene3D" id="2.60.40.10">
    <property type="entry name" value="Immunoglobulins"/>
    <property type="match status" value="2"/>
</dbReference>
<dbReference type="InterPro" id="IPR013783">
    <property type="entry name" value="Ig-like_fold"/>
</dbReference>
<dbReference type="InterPro" id="IPR000719">
    <property type="entry name" value="Prot_kinase_dom"/>
</dbReference>
<feature type="domain" description="Protein kinase" evidence="25">
    <location>
        <begin position="1129"/>
        <end position="1392"/>
    </location>
</feature>
<feature type="chain" id="PRO_5029456065" description="receptor protein-tyrosine kinase" evidence="24">
    <location>
        <begin position="22"/>
        <end position="1446"/>
    </location>
</feature>
<keyword evidence="7 24" id="KW-0732">Signal</keyword>
<dbReference type="FunFam" id="1.10.510.10:FF:000093">
    <property type="entry name" value="Hepatocyte growth factor receptor"/>
    <property type="match status" value="1"/>
</dbReference>
<keyword evidence="6 23" id="KW-0812">Transmembrane</keyword>
<dbReference type="PANTHER" id="PTHR24416:SF564">
    <property type="entry name" value="MACROPHAGE-STIMULATING PROTEIN RECEPTOR"/>
    <property type="match status" value="1"/>
</dbReference>
<dbReference type="GO" id="GO:0016477">
    <property type="term" value="P:cell migration"/>
    <property type="evidence" value="ECO:0007669"/>
    <property type="project" value="TreeGrafter"/>
</dbReference>
<dbReference type="FunFam" id="3.30.200.20:FF:000188">
    <property type="entry name" value="Hepatocyte growth factor receptor"/>
    <property type="match status" value="1"/>
</dbReference>
<dbReference type="GO" id="GO:0005886">
    <property type="term" value="C:plasma membrane"/>
    <property type="evidence" value="ECO:0007669"/>
    <property type="project" value="TreeGrafter"/>
</dbReference>
<evidence type="ECO:0000256" key="19">
    <source>
        <dbReference type="ARBA" id="ARBA00051243"/>
    </source>
</evidence>
<dbReference type="FunFam" id="2.60.40.10:FF:000679">
    <property type="entry name" value="Macrophage stimulating 1 receptor"/>
    <property type="match status" value="1"/>
</dbReference>
<keyword evidence="28" id="KW-1185">Reference proteome</keyword>
<keyword evidence="5" id="KW-0808">Transferase</keyword>
<dbReference type="Gene3D" id="2.130.10.10">
    <property type="entry name" value="YVTN repeat-like/Quinoprotein amine dehydrogenase"/>
    <property type="match status" value="1"/>
</dbReference>
<keyword evidence="10" id="KW-0418">Kinase</keyword>
<dbReference type="GO" id="GO:0004714">
    <property type="term" value="F:transmembrane receptor protein tyrosine kinase activity"/>
    <property type="evidence" value="ECO:0007669"/>
    <property type="project" value="UniProtKB-EC"/>
</dbReference>
<evidence type="ECO:0000256" key="3">
    <source>
        <dbReference type="ARBA" id="ARBA00011902"/>
    </source>
</evidence>
<evidence type="ECO:0000256" key="8">
    <source>
        <dbReference type="ARBA" id="ARBA00022737"/>
    </source>
</evidence>
<dbReference type="PRINTS" id="PR00109">
    <property type="entry name" value="TYRKINASE"/>
</dbReference>
<dbReference type="InterPro" id="IPR002909">
    <property type="entry name" value="IPT_dom"/>
</dbReference>
<dbReference type="SMART" id="SM00630">
    <property type="entry name" value="Sema"/>
    <property type="match status" value="1"/>
</dbReference>
<keyword evidence="18" id="KW-0325">Glycoprotein</keyword>
<dbReference type="Pfam" id="PF01437">
    <property type="entry name" value="PSI"/>
    <property type="match status" value="1"/>
</dbReference>
<dbReference type="Gene3D" id="3.30.1680.10">
    <property type="entry name" value="ligand-binding face of the semaphorins, domain 2"/>
    <property type="match status" value="1"/>
</dbReference>
<feature type="non-terminal residue" evidence="27">
    <location>
        <position position="1"/>
    </location>
</feature>
<reference evidence="27 28" key="1">
    <citation type="submission" date="2019-09" db="EMBL/GenBank/DDBJ databases">
        <title>Bird 10,000 Genomes (B10K) Project - Family phase.</title>
        <authorList>
            <person name="Zhang G."/>
        </authorList>
    </citation>
    <scope>NUCLEOTIDE SEQUENCE [LARGE SCALE GENOMIC DNA]</scope>
    <source>
        <strain evidence="27">B10K-DU-007-40</strain>
        <tissue evidence="27">Mixed tissue sample</tissue>
    </source>
</reference>
<dbReference type="InterPro" id="IPR001245">
    <property type="entry name" value="Ser-Thr/Tyr_kinase_cat_dom"/>
</dbReference>
<keyword evidence="11 21" id="KW-0067">ATP-binding</keyword>
<dbReference type="SUPFAM" id="SSF81296">
    <property type="entry name" value="E set domains"/>
    <property type="match status" value="3"/>
</dbReference>
<dbReference type="CDD" id="cd01179">
    <property type="entry name" value="IPT_plexin_repeat2"/>
    <property type="match status" value="1"/>
</dbReference>
<dbReference type="Gene3D" id="1.10.510.10">
    <property type="entry name" value="Transferase(Phosphotransferase) domain 1"/>
    <property type="match status" value="1"/>
</dbReference>
<evidence type="ECO:0000256" key="10">
    <source>
        <dbReference type="ARBA" id="ARBA00022777"/>
    </source>
</evidence>
<feature type="transmembrane region" description="Helical" evidence="23">
    <location>
        <begin position="999"/>
        <end position="1022"/>
    </location>
</feature>
<feature type="signal peptide" evidence="24">
    <location>
        <begin position="1"/>
        <end position="21"/>
    </location>
</feature>
<dbReference type="PROSITE" id="PS51004">
    <property type="entry name" value="SEMA"/>
    <property type="match status" value="1"/>
</dbReference>
<dbReference type="CDD" id="cd00603">
    <property type="entry name" value="IPT_PCSR"/>
    <property type="match status" value="1"/>
</dbReference>
<comment type="catalytic activity">
    <reaction evidence="19">
        <text>L-tyrosyl-[protein] + ATP = O-phospho-L-tyrosyl-[protein] + ADP + H(+)</text>
        <dbReference type="Rhea" id="RHEA:10596"/>
        <dbReference type="Rhea" id="RHEA-COMP:10136"/>
        <dbReference type="Rhea" id="RHEA-COMP:20101"/>
        <dbReference type="ChEBI" id="CHEBI:15378"/>
        <dbReference type="ChEBI" id="CHEBI:30616"/>
        <dbReference type="ChEBI" id="CHEBI:46858"/>
        <dbReference type="ChEBI" id="CHEBI:61978"/>
        <dbReference type="ChEBI" id="CHEBI:456216"/>
        <dbReference type="EC" id="2.7.10.1"/>
    </reaction>
</comment>
<evidence type="ECO:0000256" key="5">
    <source>
        <dbReference type="ARBA" id="ARBA00022679"/>
    </source>
</evidence>
<keyword evidence="15" id="KW-0829">Tyrosine-protein kinase</keyword>
<comment type="caution">
    <text evidence="27">The sequence shown here is derived from an EMBL/GenBank/DDBJ whole genome shotgun (WGS) entry which is preliminary data.</text>
</comment>
<evidence type="ECO:0000259" key="25">
    <source>
        <dbReference type="PROSITE" id="PS50011"/>
    </source>
</evidence>
<evidence type="ECO:0000256" key="11">
    <source>
        <dbReference type="ARBA" id="ARBA00022840"/>
    </source>
</evidence>
<accession>A0A7L0E5S0</accession>
<dbReference type="PROSITE" id="PS00107">
    <property type="entry name" value="PROTEIN_KINASE_ATP"/>
    <property type="match status" value="1"/>
</dbReference>
<dbReference type="SUPFAM" id="SSF103575">
    <property type="entry name" value="Plexin repeat"/>
    <property type="match status" value="1"/>
</dbReference>
<dbReference type="Gene3D" id="3.30.200.20">
    <property type="entry name" value="Phosphorylase Kinase, domain 1"/>
    <property type="match status" value="1"/>
</dbReference>
<evidence type="ECO:0000256" key="20">
    <source>
        <dbReference type="PROSITE-ProRule" id="PRU00352"/>
    </source>
</evidence>
<keyword evidence="16" id="KW-1015">Disulfide bond</keyword>
<dbReference type="Pfam" id="PF01403">
    <property type="entry name" value="Sema"/>
    <property type="match status" value="1"/>
</dbReference>
<dbReference type="InterPro" id="IPR002165">
    <property type="entry name" value="Plexin_repeat"/>
</dbReference>
<keyword evidence="13 23" id="KW-1133">Transmembrane helix</keyword>
<evidence type="ECO:0000256" key="13">
    <source>
        <dbReference type="ARBA" id="ARBA00022989"/>
    </source>
</evidence>
<dbReference type="SMART" id="SM00219">
    <property type="entry name" value="TyrKc"/>
    <property type="match status" value="1"/>
</dbReference>
<dbReference type="EMBL" id="VXAG01000296">
    <property type="protein sequence ID" value="NXJ78273.1"/>
    <property type="molecule type" value="Genomic_DNA"/>
</dbReference>
<keyword evidence="8" id="KW-0677">Repeat</keyword>
<dbReference type="InterPro" id="IPR001627">
    <property type="entry name" value="Semap_dom"/>
</dbReference>
<dbReference type="InterPro" id="IPR008266">
    <property type="entry name" value="Tyr_kinase_AS"/>
</dbReference>
<keyword evidence="9 21" id="KW-0547">Nucleotide-binding</keyword>
<dbReference type="EC" id="2.7.10.1" evidence="3"/>
<evidence type="ECO:0000256" key="9">
    <source>
        <dbReference type="ARBA" id="ARBA00022741"/>
    </source>
</evidence>
<dbReference type="InterPro" id="IPR015943">
    <property type="entry name" value="WD40/YVTN_repeat-like_dom_sf"/>
</dbReference>
<evidence type="ECO:0000259" key="26">
    <source>
        <dbReference type="PROSITE" id="PS51004"/>
    </source>
</evidence>
<dbReference type="InterPro" id="IPR014756">
    <property type="entry name" value="Ig_E-set"/>
</dbReference>
<dbReference type="InterPro" id="IPR017441">
    <property type="entry name" value="Protein_kinase_ATP_BS"/>
</dbReference>
<dbReference type="FunFam" id="3.30.1680.10:FF:000006">
    <property type="entry name" value="Macrophage-stimulating 1 receptor b"/>
    <property type="match status" value="1"/>
</dbReference>
<dbReference type="Pfam" id="PF07714">
    <property type="entry name" value="PK_Tyr_Ser-Thr"/>
    <property type="match status" value="1"/>
</dbReference>
<dbReference type="Proteomes" id="UP000550660">
    <property type="component" value="Unassembled WGS sequence"/>
</dbReference>
<dbReference type="InterPro" id="IPR016201">
    <property type="entry name" value="PSI"/>
</dbReference>
<protein>
    <recommendedName>
        <fullName evidence="3">receptor protein-tyrosine kinase</fullName>
        <ecNumber evidence="3">2.7.10.1</ecNumber>
    </recommendedName>
</protein>
<comment type="caution">
    <text evidence="20">Lacks conserved residue(s) required for the propagation of feature annotation.</text>
</comment>
<dbReference type="InterPro" id="IPR036352">
    <property type="entry name" value="Semap_dom_sf"/>
</dbReference>
<dbReference type="SUPFAM" id="SSF101912">
    <property type="entry name" value="Sema domain"/>
    <property type="match status" value="1"/>
</dbReference>
<evidence type="ECO:0000256" key="4">
    <source>
        <dbReference type="ARBA" id="ARBA00022553"/>
    </source>
</evidence>
<dbReference type="GO" id="GO:0007169">
    <property type="term" value="P:cell surface receptor protein tyrosine kinase signaling pathway"/>
    <property type="evidence" value="ECO:0007669"/>
    <property type="project" value="TreeGrafter"/>
</dbReference>
<proteinExistence type="inferred from homology"/>
<evidence type="ECO:0000256" key="21">
    <source>
        <dbReference type="PROSITE-ProRule" id="PRU10141"/>
    </source>
</evidence>
<dbReference type="PROSITE" id="PS50011">
    <property type="entry name" value="PROTEIN_KINASE_DOM"/>
    <property type="match status" value="1"/>
</dbReference>
<evidence type="ECO:0000256" key="1">
    <source>
        <dbReference type="ARBA" id="ARBA00004479"/>
    </source>
</evidence>
<dbReference type="InterPro" id="IPR020635">
    <property type="entry name" value="Tyr_kinase_cat_dom"/>
</dbReference>
<feature type="compositionally biased region" description="Acidic residues" evidence="22">
    <location>
        <begin position="1426"/>
        <end position="1446"/>
    </location>
</feature>
<evidence type="ECO:0000256" key="7">
    <source>
        <dbReference type="ARBA" id="ARBA00022729"/>
    </source>
</evidence>
<keyword evidence="14 23" id="KW-0472">Membrane</keyword>
<dbReference type="OrthoDB" id="9985181at2759"/>
<organism evidence="27 28">
    <name type="scientific">Trogon melanurus</name>
    <name type="common">Black-tailed trogon</name>
    <dbReference type="NCBI Taxonomy" id="56311"/>
    <lineage>
        <taxon>Eukaryota</taxon>
        <taxon>Metazoa</taxon>
        <taxon>Chordata</taxon>
        <taxon>Craniata</taxon>
        <taxon>Vertebrata</taxon>
        <taxon>Euteleostomi</taxon>
        <taxon>Archelosauria</taxon>
        <taxon>Archosauria</taxon>
        <taxon>Dinosauria</taxon>
        <taxon>Saurischia</taxon>
        <taxon>Theropoda</taxon>
        <taxon>Coelurosauria</taxon>
        <taxon>Aves</taxon>
        <taxon>Neognathae</taxon>
        <taxon>Neoaves</taxon>
        <taxon>Telluraves</taxon>
        <taxon>Coraciimorphae</taxon>
        <taxon>Trogoniformes</taxon>
        <taxon>Trogonidae</taxon>
        <taxon>Trogon</taxon>
    </lineage>
</organism>
<evidence type="ECO:0000256" key="18">
    <source>
        <dbReference type="ARBA" id="ARBA00023180"/>
    </source>
</evidence>
<dbReference type="PROSITE" id="PS00109">
    <property type="entry name" value="PROTEIN_KINASE_TYR"/>
    <property type="match status" value="1"/>
</dbReference>
<evidence type="ECO:0000256" key="12">
    <source>
        <dbReference type="ARBA" id="ARBA00022843"/>
    </source>
</evidence>
<evidence type="ECO:0000256" key="2">
    <source>
        <dbReference type="ARBA" id="ARBA00010297"/>
    </source>
</evidence>
<gene>
    <name evidence="27" type="primary">Mst1r</name>
    <name evidence="27" type="ORF">TROMEL_R01857</name>
</gene>
<name>A0A7L0E5S0_TROML</name>
<evidence type="ECO:0000256" key="24">
    <source>
        <dbReference type="SAM" id="SignalP"/>
    </source>
</evidence>
<dbReference type="FunFam" id="2.130.10.10:FF:000194">
    <property type="entry name" value="Macrophage-stimulating 1 receptor a"/>
    <property type="match status" value="1"/>
</dbReference>
<evidence type="ECO:0000313" key="27">
    <source>
        <dbReference type="EMBL" id="NXJ78273.1"/>
    </source>
</evidence>
<dbReference type="InterPro" id="IPR011009">
    <property type="entry name" value="Kinase-like_dom_sf"/>
</dbReference>
<dbReference type="GO" id="GO:0007399">
    <property type="term" value="P:nervous system development"/>
    <property type="evidence" value="ECO:0007669"/>
    <property type="project" value="TreeGrafter"/>
</dbReference>
<evidence type="ECO:0000256" key="14">
    <source>
        <dbReference type="ARBA" id="ARBA00023136"/>
    </source>
</evidence>
<evidence type="ECO:0000256" key="15">
    <source>
        <dbReference type="ARBA" id="ARBA00023137"/>
    </source>
</evidence>
<feature type="domain" description="Sema" evidence="26">
    <location>
        <begin position="27"/>
        <end position="522"/>
    </location>
</feature>
<feature type="compositionally biased region" description="Low complexity" evidence="22">
    <location>
        <begin position="1079"/>
        <end position="1093"/>
    </location>
</feature>
<dbReference type="Pfam" id="PF01833">
    <property type="entry name" value="TIG"/>
    <property type="match status" value="1"/>
</dbReference>
<evidence type="ECO:0000256" key="16">
    <source>
        <dbReference type="ARBA" id="ARBA00023157"/>
    </source>
</evidence>
<keyword evidence="12" id="KW-0832">Ubl conjugation</keyword>
<sequence length="1446" mass="159045">MRPLCHVCLLLALVLIPLGTGAWKCPRIPFSSTRNFSVPYTLPSLDAGSPVQNVAVFTDSTGPAAVFVAIRNRILLASPELRLLSVLITGPVGSAECEICRLCPATTDGPEDMDNILLLLDPLEPWLYSCGTAQHGLCYQHQLEVQDGEVSIVTTRCLYSATGNSPASCPDCVASPLGTSATVVATSYASFFYLGSTINSSVAAWYSPQSVSIRRLKGTLDGFSDDFQWLTVLPQYRDNYTIHYMHSFADGDHVYFLTVQPEQPGSTSYHTRLARLSTHERDLRHYRELVLDCRFESKRRRRRRSSSEEDAERDVAYNVLQAAHAARPGARLARDLGINDTDMVLFGAFAESQMESRVPQADSAVCAFPLRLLNQAMEEGMEKCCGTGHQPLLRGLSFFQPMEYCPHNVNLSAPVTNTSCWDQPTLVPAASHKVDLFNRQLAGVLLTSIFVTALGDVTVAHLGTAEGRIFQVGWGRGRWVGVLLASLGVHSASCSTPLQMVLQRSSSYLLTLANFSLGEPGPVRGAMGLQNHSLFFTAGTKASWGVWQLNVTGPGCRHFSTCQRCLRAERFMGCGWCGDGCTRRHECPGPWVQDSCPPVLTDFYPRSAPLRGRTQVTLCGMTFRSHPDPSRQRSPPGAYRVAVGQRACAVLLEKSKNYRPLPTSRQKDFVDILVCELELGGPTAVVGPADVVLTVEEPTRPSGFRVQGSATLGGFIFVEPCISTLHPLFGPQGGGTHLSLHGTHLSSGSSWRVMINGSECTLARQPRQGDGTIQCMAPAAGSLGTALVSLWIDGEEFPAPLPFQYRPDPFVSAIVPSCSYEGSMLTIIGTHLDSVYRAKIHFEASGMRTQDAECEVPQAPERLLCRSPAFPFERKVETAQGNLSVLLDGTAGRWLFRLRYYPQPKVFPLEQEGGRHRLKPGDDEIEVHQLGLDAVTACMNITMTVGGRDCHPNVLQNEVTCRLPRDLRLPPAGAPVEICVNGVCEALGWVLAPTASLDLAASLALGTGITFLVCCVLAATLLRWRWRKKRGTENLELLVQPGRSDPPATTQRPGVDYREVLVLPTAGSPGPAVPRTRVAGASAAASADTTGDGSPVPLLRATSCCLEDLRPELLEEVKDILIPEERLVTHRHRVIGKGHFGSVYHGTYTDPLLGDLHCAVKSLHRITDVEEVEEFLREGILMKSFHHPQVLSLLGVCLPRHGLPLVVLPYMRHGDLRHFIRAQERNPTVKDLIGFGLQVALGMEYLAQKKFVHRDLAARNCMLDETLTVKVADFGLARDVFGKEYYSVRRHRHAKLPVKWMALESLQTQIFTTKSDVWSFGVLMWELLTRGASPYPGVDPYDMARYLLRGRRLPQPQHCPDTLYGVMLSCWAPAPEERPSFTGLVGELERVLATLEGEHYVNLAVTYVNLERGPPFPPTPLGQLPVDDEEDNEEEEEQEEEEEEEE</sequence>